<dbReference type="GO" id="GO:0005829">
    <property type="term" value="C:cytosol"/>
    <property type="evidence" value="ECO:0007669"/>
    <property type="project" value="TreeGrafter"/>
</dbReference>
<dbReference type="NCBIfam" id="TIGR00344">
    <property type="entry name" value="alaS"/>
    <property type="match status" value="1"/>
</dbReference>
<dbReference type="PROSITE" id="PS50860">
    <property type="entry name" value="AA_TRNA_LIGASE_II_ALA"/>
    <property type="match status" value="1"/>
</dbReference>
<keyword evidence="6 11" id="KW-0862">Zinc</keyword>
<organism evidence="13 14">
    <name type="scientific">Candidatus Acidulodesulfobacterium acidiphilum</name>
    <dbReference type="NCBI Taxonomy" id="2597224"/>
    <lineage>
        <taxon>Bacteria</taxon>
        <taxon>Deltaproteobacteria</taxon>
        <taxon>Candidatus Acidulodesulfobacterales</taxon>
        <taxon>Candidatus Acidulodesulfobacterium</taxon>
    </lineage>
</organism>
<comment type="function">
    <text evidence="11">Catalyzes the attachment of alanine to tRNA(Ala) in a two-step reaction: alanine is first activated by ATP to form Ala-AMP and then transferred to the acceptor end of tRNA(Ala). Also edits incorrectly charged Ser-tRNA(Ala) and Gly-tRNA(Ala) via its editing domain.</text>
</comment>
<dbReference type="GO" id="GO:0005524">
    <property type="term" value="F:ATP binding"/>
    <property type="evidence" value="ECO:0007669"/>
    <property type="project" value="UniProtKB-UniRule"/>
</dbReference>
<feature type="binding site" evidence="11">
    <location>
        <position position="592"/>
    </location>
    <ligand>
        <name>Zn(2+)</name>
        <dbReference type="ChEBI" id="CHEBI:29105"/>
    </ligand>
</feature>
<dbReference type="Gene3D" id="3.30.930.10">
    <property type="entry name" value="Bira Bifunctional Protein, Domain 2"/>
    <property type="match status" value="1"/>
</dbReference>
<dbReference type="SUPFAM" id="SSF55681">
    <property type="entry name" value="Class II aaRS and biotin synthetases"/>
    <property type="match status" value="1"/>
</dbReference>
<dbReference type="SUPFAM" id="SSF55186">
    <property type="entry name" value="ThrRS/AlaRS common domain"/>
    <property type="match status" value="1"/>
</dbReference>
<comment type="domain">
    <text evidence="11">Consists of three domains; the N-terminal catalytic domain, the editing domain and the C-terminal C-Ala domain. The editing domain removes incorrectly charged amino acids, while the C-Ala domain, along with tRNA(Ala), serves as a bridge to cooperatively bring together the editing and aminoacylation centers thus stimulating deacylation of misacylated tRNAs.</text>
</comment>
<evidence type="ECO:0000256" key="4">
    <source>
        <dbReference type="ARBA" id="ARBA00022723"/>
    </source>
</evidence>
<evidence type="ECO:0000256" key="5">
    <source>
        <dbReference type="ARBA" id="ARBA00022741"/>
    </source>
</evidence>
<dbReference type="SMART" id="SM00863">
    <property type="entry name" value="tRNA_SAD"/>
    <property type="match status" value="1"/>
</dbReference>
<dbReference type="GO" id="GO:0008270">
    <property type="term" value="F:zinc ion binding"/>
    <property type="evidence" value="ECO:0007669"/>
    <property type="project" value="UniProtKB-UniRule"/>
</dbReference>
<evidence type="ECO:0000256" key="7">
    <source>
        <dbReference type="ARBA" id="ARBA00022840"/>
    </source>
</evidence>
<dbReference type="SUPFAM" id="SSF101353">
    <property type="entry name" value="Putative anticodon-binding domain of alanyl-tRNA synthetase (AlaRS)"/>
    <property type="match status" value="1"/>
</dbReference>
<keyword evidence="10 11" id="KW-0030">Aminoacyl-tRNA synthetase</keyword>
<dbReference type="FunFam" id="3.30.930.10:FF:000004">
    <property type="entry name" value="Alanine--tRNA ligase"/>
    <property type="match status" value="1"/>
</dbReference>
<dbReference type="Pfam" id="PF07973">
    <property type="entry name" value="tRNA_SAD"/>
    <property type="match status" value="1"/>
</dbReference>
<feature type="binding site" evidence="11">
    <location>
        <position position="690"/>
    </location>
    <ligand>
        <name>Zn(2+)</name>
        <dbReference type="ChEBI" id="CHEBI:29105"/>
    </ligand>
</feature>
<evidence type="ECO:0000313" key="13">
    <source>
        <dbReference type="EMBL" id="RZV37549.1"/>
    </source>
</evidence>
<protein>
    <recommendedName>
        <fullName evidence="11">Alanine--tRNA ligase</fullName>
        <ecNumber evidence="11">6.1.1.7</ecNumber>
    </recommendedName>
    <alternativeName>
        <fullName evidence="11">Alanyl-tRNA synthetase</fullName>
        <shortName evidence="11">AlaRS</shortName>
    </alternativeName>
</protein>
<keyword evidence="4 11" id="KW-0479">Metal-binding</keyword>
<dbReference type="InterPro" id="IPR023033">
    <property type="entry name" value="Ala_tRNA_ligase_euk/bac"/>
</dbReference>
<dbReference type="Pfam" id="PF02272">
    <property type="entry name" value="DHHA1"/>
    <property type="match status" value="1"/>
</dbReference>
<feature type="binding site" evidence="11">
    <location>
        <position position="694"/>
    </location>
    <ligand>
        <name>Zn(2+)</name>
        <dbReference type="ChEBI" id="CHEBI:29105"/>
    </ligand>
</feature>
<dbReference type="GO" id="GO:0006419">
    <property type="term" value="P:alanyl-tRNA aminoacylation"/>
    <property type="evidence" value="ECO:0007669"/>
    <property type="project" value="UniProtKB-UniRule"/>
</dbReference>
<keyword evidence="3 11" id="KW-0436">Ligase</keyword>
<feature type="domain" description="Alanyl-transfer RNA synthetases family profile" evidence="12">
    <location>
        <begin position="1"/>
        <end position="733"/>
    </location>
</feature>
<dbReference type="FunFam" id="3.30.980.10:FF:000004">
    <property type="entry name" value="Alanine--tRNA ligase, cytoplasmic"/>
    <property type="match status" value="1"/>
</dbReference>
<dbReference type="InterPro" id="IPR012947">
    <property type="entry name" value="tRNA_SAD"/>
</dbReference>
<dbReference type="InterPro" id="IPR018162">
    <property type="entry name" value="Ala-tRNA-ligase_IIc_anticod-bd"/>
</dbReference>
<dbReference type="InterPro" id="IPR018165">
    <property type="entry name" value="Ala-tRNA-synth_IIc_core"/>
</dbReference>
<dbReference type="GO" id="GO:0004813">
    <property type="term" value="F:alanine-tRNA ligase activity"/>
    <property type="evidence" value="ECO:0007669"/>
    <property type="project" value="UniProtKB-UniRule"/>
</dbReference>
<comment type="caution">
    <text evidence="13">The sequence shown here is derived from an EMBL/GenBank/DDBJ whole genome shotgun (WGS) entry which is preliminary data.</text>
</comment>
<keyword evidence="2 11" id="KW-0820">tRNA-binding</keyword>
<evidence type="ECO:0000256" key="8">
    <source>
        <dbReference type="ARBA" id="ARBA00022884"/>
    </source>
</evidence>
<comment type="similarity">
    <text evidence="1 11">Belongs to the class-II aminoacyl-tRNA synthetase family.</text>
</comment>
<evidence type="ECO:0000259" key="12">
    <source>
        <dbReference type="PROSITE" id="PS50860"/>
    </source>
</evidence>
<comment type="catalytic activity">
    <reaction evidence="11">
        <text>tRNA(Ala) + L-alanine + ATP = L-alanyl-tRNA(Ala) + AMP + diphosphate</text>
        <dbReference type="Rhea" id="RHEA:12540"/>
        <dbReference type="Rhea" id="RHEA-COMP:9657"/>
        <dbReference type="Rhea" id="RHEA-COMP:9923"/>
        <dbReference type="ChEBI" id="CHEBI:30616"/>
        <dbReference type="ChEBI" id="CHEBI:33019"/>
        <dbReference type="ChEBI" id="CHEBI:57972"/>
        <dbReference type="ChEBI" id="CHEBI:78442"/>
        <dbReference type="ChEBI" id="CHEBI:78497"/>
        <dbReference type="ChEBI" id="CHEBI:456215"/>
        <dbReference type="EC" id="6.1.1.7"/>
    </reaction>
</comment>
<dbReference type="Gene3D" id="3.30.54.20">
    <property type="match status" value="1"/>
</dbReference>
<keyword evidence="5 11" id="KW-0547">Nucleotide-binding</keyword>
<feature type="binding site" evidence="11">
    <location>
        <position position="588"/>
    </location>
    <ligand>
        <name>Zn(2+)</name>
        <dbReference type="ChEBI" id="CHEBI:29105"/>
    </ligand>
</feature>
<dbReference type="EC" id="6.1.1.7" evidence="11"/>
<gene>
    <name evidence="11 13" type="primary">alaS</name>
    <name evidence="13" type="ORF">EVJ48_08675</name>
</gene>
<proteinExistence type="inferred from homology"/>
<dbReference type="FunFam" id="3.30.54.20:FF:000001">
    <property type="entry name" value="Alanine--tRNA ligase"/>
    <property type="match status" value="1"/>
</dbReference>
<dbReference type="PRINTS" id="PR00980">
    <property type="entry name" value="TRNASYNTHALA"/>
</dbReference>
<dbReference type="InterPro" id="IPR050058">
    <property type="entry name" value="Ala-tRNA_ligase"/>
</dbReference>
<comment type="subcellular location">
    <subcellularLocation>
        <location evidence="11">Cytoplasm</location>
    </subcellularLocation>
</comment>
<dbReference type="CDD" id="cd00673">
    <property type="entry name" value="AlaRS_core"/>
    <property type="match status" value="1"/>
</dbReference>
<dbReference type="FunFam" id="3.10.310.40:FF:000001">
    <property type="entry name" value="Alanine--tRNA ligase"/>
    <property type="match status" value="1"/>
</dbReference>
<keyword evidence="7 11" id="KW-0067">ATP-binding</keyword>
<dbReference type="AlphaFoldDB" id="A0A520X8M9"/>
<dbReference type="InterPro" id="IPR002318">
    <property type="entry name" value="Ala-tRNA-lgiase_IIc"/>
</dbReference>
<evidence type="ECO:0000256" key="2">
    <source>
        <dbReference type="ARBA" id="ARBA00022555"/>
    </source>
</evidence>
<sequence>MKSNELREIFIKFFTGKGHVQLPSSSLIPAGDDSIMFTNAGMVQFKDYFTGVVQQAPMPRAVTVQKCMRAGGKHNDLENVGKTSRHHTFFEMLGNFSFGDYFKKDAVLFAYEFIKDVIELDLDKIYVTVNDKDEDGYNIWKNTVGFDENKIYRLGDETNFWQMGETGPCGYSSEIFYDTGYSEAGHTDCDINCDCGRYLEIWNLVFMEFNRDKKGDLSKLPRPSIDTGMGLERILRILQNVKSNYDTDVFTPYIKEIDAVTGKRYDGGDEAYDTAARVISDHIRTSVFLSAESVFPSNEGRGYVFRRILRRLIRYSLKLGISLDNLKYLGNIVVIIMGGFYPETADGLAVFEKIISEEYERFNDTVGLGIKLLEEKIIELKEKKQKIVPGEFIFKLYDEKGFPVDIAIDMAEENGFSIDLKAYDELMELQKKGSKQKKEKNGVPETVSGVPKSLFKGYGNIENAANADINGIFDEDGMPVENIKDGGFYYIASDITPFYPEGGGQSGDRGTIKFNYGKYSLSASVSDTFKTKNGVILHYARIFTESMKDAEQNLGAAAAEEMLAPPVFPVKASFSVDAELRKKTAANHSAVHLLQSALREILGSRVTQQGSFVDSERLRFDFSYGKPLTDEEIRKAEVLVNGYIFADLEVKTHELDVQTALNSGALHFFDEKYEDTVRVVSMGTASKEFCGGTHVSRTGEIGFFKITGESSVASGIRRIEAVTGFNYLDYLYVEEDNIVNIAKLLNTSKSEVYNRIIKLYYDYELLEKTNEELRSKLNSFESERLIKSFKTGMAAAGGFKYLISKFGNVSGEELKELVNALSSRRDFPEGDSVVVFISNIKDEKLIYIVSAKGSIDASAVIKRINSETGGKGGGKKDFSQGGTQDVSKFDVIEKIIESVLL</sequence>
<evidence type="ECO:0000256" key="6">
    <source>
        <dbReference type="ARBA" id="ARBA00022833"/>
    </source>
</evidence>
<evidence type="ECO:0000256" key="10">
    <source>
        <dbReference type="ARBA" id="ARBA00023146"/>
    </source>
</evidence>
<keyword evidence="9 11" id="KW-0648">Protein biosynthesis</keyword>
<evidence type="ECO:0000313" key="14">
    <source>
        <dbReference type="Proteomes" id="UP000322454"/>
    </source>
</evidence>
<dbReference type="Proteomes" id="UP000322454">
    <property type="component" value="Unassembled WGS sequence"/>
</dbReference>
<name>A0A520X8M9_9DELT</name>
<dbReference type="PANTHER" id="PTHR11777:SF9">
    <property type="entry name" value="ALANINE--TRNA LIGASE, CYTOPLASMIC"/>
    <property type="match status" value="1"/>
</dbReference>
<dbReference type="Gene3D" id="3.10.310.40">
    <property type="match status" value="1"/>
</dbReference>
<dbReference type="Gene3D" id="2.40.30.130">
    <property type="match status" value="1"/>
</dbReference>
<dbReference type="InterPro" id="IPR018163">
    <property type="entry name" value="Thr/Ala-tRNA-synth_IIc_edit"/>
</dbReference>
<dbReference type="PANTHER" id="PTHR11777">
    <property type="entry name" value="ALANYL-TRNA SYNTHETASE"/>
    <property type="match status" value="1"/>
</dbReference>
<keyword evidence="8 11" id="KW-0694">RNA-binding</keyword>
<dbReference type="InterPro" id="IPR003156">
    <property type="entry name" value="DHHA1_dom"/>
</dbReference>
<dbReference type="GO" id="GO:0000049">
    <property type="term" value="F:tRNA binding"/>
    <property type="evidence" value="ECO:0007669"/>
    <property type="project" value="UniProtKB-KW"/>
</dbReference>
<keyword evidence="11" id="KW-0963">Cytoplasm</keyword>
<dbReference type="Pfam" id="PF01411">
    <property type="entry name" value="tRNA-synt_2c"/>
    <property type="match status" value="1"/>
</dbReference>
<dbReference type="InterPro" id="IPR045864">
    <property type="entry name" value="aa-tRNA-synth_II/BPL/LPL"/>
</dbReference>
<dbReference type="GO" id="GO:0002161">
    <property type="term" value="F:aminoacyl-tRNA deacylase activity"/>
    <property type="evidence" value="ECO:0007669"/>
    <property type="project" value="TreeGrafter"/>
</dbReference>
<evidence type="ECO:0000256" key="1">
    <source>
        <dbReference type="ARBA" id="ARBA00008226"/>
    </source>
</evidence>
<dbReference type="InterPro" id="IPR009000">
    <property type="entry name" value="Transl_B-barrel_sf"/>
</dbReference>
<reference evidence="13 14" key="1">
    <citation type="submission" date="2019-01" db="EMBL/GenBank/DDBJ databases">
        <title>Insights into ecological role of a new deltaproteobacterial order Candidatus Sinidesulfobacterales (Sva0485) by metagenomics and metatranscriptomics.</title>
        <authorList>
            <person name="Tan S."/>
            <person name="Liu J."/>
            <person name="Fang Y."/>
            <person name="Hedlund B."/>
            <person name="Lian Z.-H."/>
            <person name="Huang L.-Y."/>
            <person name="Li J.-T."/>
            <person name="Huang L.-N."/>
            <person name="Li W.-J."/>
            <person name="Jiang H.-C."/>
            <person name="Dong H.-L."/>
            <person name="Shu W.-S."/>
        </authorList>
    </citation>
    <scope>NUCLEOTIDE SEQUENCE [LARGE SCALE GENOMIC DNA]</scope>
    <source>
        <strain evidence="13">AP4</strain>
    </source>
</reference>
<dbReference type="InterPro" id="IPR018164">
    <property type="entry name" value="Ala-tRNA-synth_IIc_N"/>
</dbReference>
<accession>A0A520X8M9</accession>
<dbReference type="HAMAP" id="MF_00036_B">
    <property type="entry name" value="Ala_tRNA_synth_B"/>
    <property type="match status" value="1"/>
</dbReference>
<dbReference type="EMBL" id="SHMQ01000035">
    <property type="protein sequence ID" value="RZV37549.1"/>
    <property type="molecule type" value="Genomic_DNA"/>
</dbReference>
<dbReference type="SUPFAM" id="SSF50447">
    <property type="entry name" value="Translation proteins"/>
    <property type="match status" value="1"/>
</dbReference>
<dbReference type="Gene3D" id="3.30.980.10">
    <property type="entry name" value="Threonyl-trna Synthetase, Chain A, domain 2"/>
    <property type="match status" value="1"/>
</dbReference>
<evidence type="ECO:0000256" key="3">
    <source>
        <dbReference type="ARBA" id="ARBA00022598"/>
    </source>
</evidence>
<evidence type="ECO:0000256" key="9">
    <source>
        <dbReference type="ARBA" id="ARBA00022917"/>
    </source>
</evidence>
<comment type="cofactor">
    <cofactor evidence="11">
        <name>Zn(2+)</name>
        <dbReference type="ChEBI" id="CHEBI:29105"/>
    </cofactor>
    <text evidence="11">Binds 1 zinc ion per subunit.</text>
</comment>
<evidence type="ECO:0000256" key="11">
    <source>
        <dbReference type="HAMAP-Rule" id="MF_00036"/>
    </source>
</evidence>